<accession>A0A1H1V0Q7</accession>
<feature type="transmembrane region" description="Helical" evidence="5">
    <location>
        <begin position="257"/>
        <end position="274"/>
    </location>
</feature>
<dbReference type="Gene3D" id="1.20.120.1630">
    <property type="match status" value="1"/>
</dbReference>
<keyword evidence="4 5" id="KW-0472">Membrane</keyword>
<feature type="transmembrane region" description="Helical" evidence="5">
    <location>
        <begin position="89"/>
        <end position="107"/>
    </location>
</feature>
<dbReference type="EMBL" id="LT629758">
    <property type="protein sequence ID" value="SDS78357.1"/>
    <property type="molecule type" value="Genomic_DNA"/>
</dbReference>
<dbReference type="AlphaFoldDB" id="A0A1H1V0Q7"/>
<evidence type="ECO:0000256" key="2">
    <source>
        <dbReference type="ARBA" id="ARBA00022692"/>
    </source>
</evidence>
<dbReference type="InterPro" id="IPR007318">
    <property type="entry name" value="Phopholipid_MeTrfase"/>
</dbReference>
<keyword evidence="3 5" id="KW-1133">Transmembrane helix</keyword>
<dbReference type="GO" id="GO:0032259">
    <property type="term" value="P:methylation"/>
    <property type="evidence" value="ECO:0007669"/>
    <property type="project" value="UniProtKB-KW"/>
</dbReference>
<evidence type="ECO:0000313" key="6">
    <source>
        <dbReference type="EMBL" id="SDS78357.1"/>
    </source>
</evidence>
<dbReference type="Pfam" id="PF04191">
    <property type="entry name" value="PEMT"/>
    <property type="match status" value="1"/>
</dbReference>
<sequence length="417" mass="45661">MTITLARYLCLLIPLVALLAAARANPRRAGAALAFTAAATGIAALHEVSSWYTFAAVDGSYRGMPVDLWLGWAVLWGPIPVLLRRHLPLPVALGLLLWIDAIAMPALEPLVVLGPHWLTGDILGLLLIALPAQLLGRWTDDRRHLILRVLLQMAVFTALVMWLAPSVAYTFGDGGWQHLRGLPAEVRFLLAQAGLVVALPALAAVREFAIRGDGTPFPWDPPQKIITTGPYAYLANPMQLSAVLLLLLLAAVTHSTVLAAAAVTAVAFSAAVAGPHEEHDMARRYGEQWRAYRRHVRDWWPSPVPYRASTPATVWLDDDCGPCRAFRDALNRRNPVNLTIRPAADHERTLWRARYEAADGYTVDGVGAVARALEHTSLLPAYASWLLLLPVFKHLAQLVTDALIAPPHPALRQNERQ</sequence>
<gene>
    <name evidence="6" type="ORF">SAMN04489716_1606</name>
</gene>
<evidence type="ECO:0000256" key="3">
    <source>
        <dbReference type="ARBA" id="ARBA00022989"/>
    </source>
</evidence>
<comment type="subcellular location">
    <subcellularLocation>
        <location evidence="1">Endomembrane system</location>
        <topology evidence="1">Multi-pass membrane protein</topology>
    </subcellularLocation>
</comment>
<protein>
    <submittedName>
        <fullName evidence="6">Phospholipid methyltransferase</fullName>
    </submittedName>
</protein>
<dbReference type="GO" id="GO:0012505">
    <property type="term" value="C:endomembrane system"/>
    <property type="evidence" value="ECO:0007669"/>
    <property type="project" value="UniProtKB-SubCell"/>
</dbReference>
<keyword evidence="6" id="KW-0489">Methyltransferase</keyword>
<organism evidence="6 7">
    <name type="scientific">Actinoplanes derwentensis</name>
    <dbReference type="NCBI Taxonomy" id="113562"/>
    <lineage>
        <taxon>Bacteria</taxon>
        <taxon>Bacillati</taxon>
        <taxon>Actinomycetota</taxon>
        <taxon>Actinomycetes</taxon>
        <taxon>Micromonosporales</taxon>
        <taxon>Micromonosporaceae</taxon>
        <taxon>Actinoplanes</taxon>
    </lineage>
</organism>
<keyword evidence="6" id="KW-0808">Transferase</keyword>
<name>A0A1H1V0Q7_9ACTN</name>
<feature type="transmembrane region" description="Helical" evidence="5">
    <location>
        <begin position="188"/>
        <end position="210"/>
    </location>
</feature>
<evidence type="ECO:0000256" key="1">
    <source>
        <dbReference type="ARBA" id="ARBA00004127"/>
    </source>
</evidence>
<dbReference type="STRING" id="113562.SAMN04489716_1606"/>
<dbReference type="GO" id="GO:0008168">
    <property type="term" value="F:methyltransferase activity"/>
    <property type="evidence" value="ECO:0007669"/>
    <property type="project" value="UniProtKB-KW"/>
</dbReference>
<evidence type="ECO:0000256" key="4">
    <source>
        <dbReference type="ARBA" id="ARBA00023136"/>
    </source>
</evidence>
<proteinExistence type="predicted"/>
<feature type="transmembrane region" description="Helical" evidence="5">
    <location>
        <begin position="231"/>
        <end position="251"/>
    </location>
</feature>
<evidence type="ECO:0000256" key="5">
    <source>
        <dbReference type="SAM" id="Phobius"/>
    </source>
</evidence>
<feature type="transmembrane region" description="Helical" evidence="5">
    <location>
        <begin position="63"/>
        <end position="82"/>
    </location>
</feature>
<keyword evidence="7" id="KW-1185">Reference proteome</keyword>
<feature type="transmembrane region" description="Helical" evidence="5">
    <location>
        <begin position="145"/>
        <end position="168"/>
    </location>
</feature>
<dbReference type="Proteomes" id="UP000198688">
    <property type="component" value="Chromosome I"/>
</dbReference>
<keyword evidence="2 5" id="KW-0812">Transmembrane</keyword>
<reference evidence="6 7" key="1">
    <citation type="submission" date="2016-10" db="EMBL/GenBank/DDBJ databases">
        <authorList>
            <person name="de Groot N.N."/>
        </authorList>
    </citation>
    <scope>NUCLEOTIDE SEQUENCE [LARGE SCALE GENOMIC DNA]</scope>
    <source>
        <strain evidence="6 7">DSM 43941</strain>
    </source>
</reference>
<evidence type="ECO:0000313" key="7">
    <source>
        <dbReference type="Proteomes" id="UP000198688"/>
    </source>
</evidence>
<feature type="transmembrane region" description="Helical" evidence="5">
    <location>
        <begin position="113"/>
        <end position="133"/>
    </location>
</feature>